<keyword evidence="2" id="KW-0812">Transmembrane</keyword>
<evidence type="ECO:0000256" key="3">
    <source>
        <dbReference type="SAM" id="SignalP"/>
    </source>
</evidence>
<dbReference type="EMBL" id="CAUJNA010003551">
    <property type="protein sequence ID" value="CAJ1404690.1"/>
    <property type="molecule type" value="Genomic_DNA"/>
</dbReference>
<feature type="transmembrane region" description="Helical" evidence="2">
    <location>
        <begin position="167"/>
        <end position="191"/>
    </location>
</feature>
<evidence type="ECO:0000256" key="2">
    <source>
        <dbReference type="SAM" id="Phobius"/>
    </source>
</evidence>
<reference evidence="4" key="1">
    <citation type="submission" date="2023-08" db="EMBL/GenBank/DDBJ databases">
        <authorList>
            <person name="Chen Y."/>
            <person name="Shah S."/>
            <person name="Dougan E. K."/>
            <person name="Thang M."/>
            <person name="Chan C."/>
        </authorList>
    </citation>
    <scope>NUCLEOTIDE SEQUENCE</scope>
</reference>
<feature type="compositionally biased region" description="Polar residues" evidence="1">
    <location>
        <begin position="247"/>
        <end position="259"/>
    </location>
</feature>
<feature type="chain" id="PRO_5041461740" evidence="3">
    <location>
        <begin position="21"/>
        <end position="345"/>
    </location>
</feature>
<sequence>MSRIIACAALAFSFASVAEAGALRGRQLQRDSMETMTPQCKPGYVDITGGQAYHWSCGFYCEGGQYFSTANCICACQTPEVAEKLQDAVPAPLETQAPMPLQPGGIIVTAPPSPTAAPSVPVHEIPVGELGDTNWNPPPTLGLDYMGGVQTPAPQPAATNTQESMDWTVVLSAIGAALVVIVCGVVLCINWPGDCLKRKRTTTPFKFAETPAVTMHVPSHACPQPFEVPSRRSSQESASRALKPGISKQSANSWCSSASGRHLKPSRQSNASNASVHLSLPASKNSSTSASSRGSICSTSGVEGEPQWAFKCPQDHLPAKFQTRAGGSGRKIAKVHPARFVVQDA</sequence>
<comment type="caution">
    <text evidence="4">The sequence shown here is derived from an EMBL/GenBank/DDBJ whole genome shotgun (WGS) entry which is preliminary data.</text>
</comment>
<evidence type="ECO:0000313" key="5">
    <source>
        <dbReference type="Proteomes" id="UP001178507"/>
    </source>
</evidence>
<protein>
    <submittedName>
        <fullName evidence="4">Uncharacterized protein</fullName>
    </submittedName>
</protein>
<dbReference type="AlphaFoldDB" id="A0AA36NA22"/>
<dbReference type="Proteomes" id="UP001178507">
    <property type="component" value="Unassembled WGS sequence"/>
</dbReference>
<organism evidence="4 5">
    <name type="scientific">Effrenium voratum</name>
    <dbReference type="NCBI Taxonomy" id="2562239"/>
    <lineage>
        <taxon>Eukaryota</taxon>
        <taxon>Sar</taxon>
        <taxon>Alveolata</taxon>
        <taxon>Dinophyceae</taxon>
        <taxon>Suessiales</taxon>
        <taxon>Symbiodiniaceae</taxon>
        <taxon>Effrenium</taxon>
    </lineage>
</organism>
<accession>A0AA36NA22</accession>
<keyword evidence="2" id="KW-0472">Membrane</keyword>
<keyword evidence="3" id="KW-0732">Signal</keyword>
<gene>
    <name evidence="4" type="ORF">EVOR1521_LOCUS27086</name>
</gene>
<name>A0AA36NA22_9DINO</name>
<evidence type="ECO:0000256" key="1">
    <source>
        <dbReference type="SAM" id="MobiDB-lite"/>
    </source>
</evidence>
<keyword evidence="5" id="KW-1185">Reference proteome</keyword>
<feature type="signal peptide" evidence="3">
    <location>
        <begin position="1"/>
        <end position="20"/>
    </location>
</feature>
<feature type="region of interest" description="Disordered" evidence="1">
    <location>
        <begin position="218"/>
        <end position="274"/>
    </location>
</feature>
<keyword evidence="2" id="KW-1133">Transmembrane helix</keyword>
<evidence type="ECO:0000313" key="4">
    <source>
        <dbReference type="EMBL" id="CAJ1404690.1"/>
    </source>
</evidence>
<proteinExistence type="predicted"/>